<accession>A0ACC1PRN2</accession>
<reference evidence="1" key="1">
    <citation type="submission" date="2022-10" db="EMBL/GenBank/DDBJ databases">
        <title>Genome Sequence of Xylaria curta.</title>
        <authorList>
            <person name="Buettner E."/>
        </authorList>
    </citation>
    <scope>NUCLEOTIDE SEQUENCE</scope>
    <source>
        <strain evidence="1">Babe10</strain>
    </source>
</reference>
<sequence length="639" mass="71621">MPDISTSDRDWALSVFRQSLRTSQLASPLQVTTTSESPLDDPEKLEYLRDLIQYIYDGRTIVASYNLVLLAILFLFTISHFYQSITESRKWAAIEGGFNSDDGDTVLGCAGNDENGADSSSSSTIEGSLSSQNTYLKHDDADVERQPLLGIRRGWSLSSRLKPNVFAVVHSWLMYQPRPIPFINRSLPSNETSLFVVGFFGLNVFSHLFKLPFELRHFFVFADRAGFVFIVNLPLLYLLAAKNQPLKMLTGRSYEALNIYHRRVGELMCFEALVHFVGMVIWRLFLEPKWLATESLWHYFTHPLVLLGIGAFVAYELLYFTSLASFRERWYELFLASHVFLQIAALAFLWLHFFTSRPYILASLVIFISDRIIWRLRLKSATITANIEALEDGDTVLLSANWDIPRAEGRKPLGWYFGRNILYGWRPADHVFISIPELGGTNALQAHPFTIASAAPRSVDVPEQASLGLLIRAYSGFTSELLKHARLNSTVSVRVDGPYGSQDPLNALRASKSAVLIAGGSGIAVVFPLLWDLAIVHPGRRKIHFMWVIHSGPQRSWLPVAQLDRLRQAGVHITIPQPTVEVGRPDVAAYISEVAAASPVDIGVVVSGPDGLNRSVRNACAREVRAGIDIDLRVEKFGW</sequence>
<gene>
    <name evidence="1" type="ORF">NUW58_g92</name>
</gene>
<protein>
    <submittedName>
        <fullName evidence="1">Uncharacterized protein</fullName>
    </submittedName>
</protein>
<proteinExistence type="predicted"/>
<comment type="caution">
    <text evidence="1">The sequence shown here is derived from an EMBL/GenBank/DDBJ whole genome shotgun (WGS) entry which is preliminary data.</text>
</comment>
<dbReference type="EMBL" id="JAPDGR010000006">
    <property type="protein sequence ID" value="KAJ2999186.1"/>
    <property type="molecule type" value="Genomic_DNA"/>
</dbReference>
<evidence type="ECO:0000313" key="1">
    <source>
        <dbReference type="EMBL" id="KAJ2999186.1"/>
    </source>
</evidence>
<name>A0ACC1PRN2_9PEZI</name>
<keyword evidence="2" id="KW-1185">Reference proteome</keyword>
<evidence type="ECO:0000313" key="2">
    <source>
        <dbReference type="Proteomes" id="UP001143856"/>
    </source>
</evidence>
<organism evidence="1 2">
    <name type="scientific">Xylaria curta</name>
    <dbReference type="NCBI Taxonomy" id="42375"/>
    <lineage>
        <taxon>Eukaryota</taxon>
        <taxon>Fungi</taxon>
        <taxon>Dikarya</taxon>
        <taxon>Ascomycota</taxon>
        <taxon>Pezizomycotina</taxon>
        <taxon>Sordariomycetes</taxon>
        <taxon>Xylariomycetidae</taxon>
        <taxon>Xylariales</taxon>
        <taxon>Xylariaceae</taxon>
        <taxon>Xylaria</taxon>
    </lineage>
</organism>
<dbReference type="Proteomes" id="UP001143856">
    <property type="component" value="Unassembled WGS sequence"/>
</dbReference>